<feature type="compositionally biased region" description="Polar residues" evidence="12">
    <location>
        <begin position="303"/>
        <end position="312"/>
    </location>
</feature>
<dbReference type="FunFam" id="2.60.120.970:FF:000018">
    <property type="entry name" value="Decapentaplegic, isoform A"/>
    <property type="match status" value="1"/>
</dbReference>
<dbReference type="GO" id="GO:0051094">
    <property type="term" value="P:positive regulation of developmental process"/>
    <property type="evidence" value="ECO:0007669"/>
    <property type="project" value="UniProtKB-ARBA"/>
</dbReference>
<evidence type="ECO:0000313" key="15">
    <source>
        <dbReference type="EMBL" id="KAJ9578728.1"/>
    </source>
</evidence>
<dbReference type="GO" id="GO:0030154">
    <property type="term" value="P:cell differentiation"/>
    <property type="evidence" value="ECO:0007669"/>
    <property type="project" value="UniProtKB-KW"/>
</dbReference>
<organism evidence="15 16">
    <name type="scientific">Diploptera punctata</name>
    <name type="common">Pacific beetle cockroach</name>
    <dbReference type="NCBI Taxonomy" id="6984"/>
    <lineage>
        <taxon>Eukaryota</taxon>
        <taxon>Metazoa</taxon>
        <taxon>Ecdysozoa</taxon>
        <taxon>Arthropoda</taxon>
        <taxon>Hexapoda</taxon>
        <taxon>Insecta</taxon>
        <taxon>Pterygota</taxon>
        <taxon>Neoptera</taxon>
        <taxon>Polyneoptera</taxon>
        <taxon>Dictyoptera</taxon>
        <taxon>Blattodea</taxon>
        <taxon>Blaberoidea</taxon>
        <taxon>Blaberidae</taxon>
        <taxon>Diplopterinae</taxon>
        <taxon>Diploptera</taxon>
    </lineage>
</organism>
<reference evidence="15" key="1">
    <citation type="journal article" date="2023" name="IScience">
        <title>Live-bearing cockroach genome reveals convergent evolutionary mechanisms linked to viviparity in insects and beyond.</title>
        <authorList>
            <person name="Fouks B."/>
            <person name="Harrison M.C."/>
            <person name="Mikhailova A.A."/>
            <person name="Marchal E."/>
            <person name="English S."/>
            <person name="Carruthers M."/>
            <person name="Jennings E.C."/>
            <person name="Chiamaka E.L."/>
            <person name="Frigard R.A."/>
            <person name="Pippel M."/>
            <person name="Attardo G.M."/>
            <person name="Benoit J.B."/>
            <person name="Bornberg-Bauer E."/>
            <person name="Tobe S.S."/>
        </authorList>
    </citation>
    <scope>NUCLEOTIDE SEQUENCE</scope>
    <source>
        <strain evidence="15">Stay&amp;Tobe</strain>
    </source>
</reference>
<keyword evidence="6" id="KW-0221">Differentiation</keyword>
<dbReference type="PANTHER" id="PTHR11848:SF263">
    <property type="entry name" value="PROTEIN DECAPENTAPLEGIC"/>
    <property type="match status" value="1"/>
</dbReference>
<comment type="similarity">
    <text evidence="2 11">Belongs to the TGF-beta family.</text>
</comment>
<feature type="compositionally biased region" description="Basic residues" evidence="12">
    <location>
        <begin position="313"/>
        <end position="326"/>
    </location>
</feature>
<comment type="subcellular location">
    <subcellularLocation>
        <location evidence="1">Secreted</location>
    </subcellularLocation>
</comment>
<evidence type="ECO:0000256" key="2">
    <source>
        <dbReference type="ARBA" id="ARBA00006656"/>
    </source>
</evidence>
<dbReference type="GO" id="GO:0051240">
    <property type="term" value="P:positive regulation of multicellular organismal process"/>
    <property type="evidence" value="ECO:0007669"/>
    <property type="project" value="UniProtKB-ARBA"/>
</dbReference>
<evidence type="ECO:0000313" key="16">
    <source>
        <dbReference type="Proteomes" id="UP001233999"/>
    </source>
</evidence>
<dbReference type="SUPFAM" id="SSF57501">
    <property type="entry name" value="Cystine-knot cytokines"/>
    <property type="match status" value="1"/>
</dbReference>
<accession>A0AAD8E651</accession>
<feature type="region of interest" description="Disordered" evidence="12">
    <location>
        <begin position="297"/>
        <end position="329"/>
    </location>
</feature>
<evidence type="ECO:0000256" key="12">
    <source>
        <dbReference type="SAM" id="MobiDB-lite"/>
    </source>
</evidence>
<evidence type="ECO:0000256" key="9">
    <source>
        <dbReference type="ARBA" id="ARBA00023180"/>
    </source>
</evidence>
<dbReference type="Gene3D" id="2.60.120.970">
    <property type="match status" value="1"/>
</dbReference>
<evidence type="ECO:0000256" key="5">
    <source>
        <dbReference type="ARBA" id="ARBA00022729"/>
    </source>
</evidence>
<dbReference type="PROSITE" id="PS51362">
    <property type="entry name" value="TGF_BETA_2"/>
    <property type="match status" value="1"/>
</dbReference>
<evidence type="ECO:0000256" key="8">
    <source>
        <dbReference type="ARBA" id="ARBA00023157"/>
    </source>
</evidence>
<evidence type="ECO:0000256" key="3">
    <source>
        <dbReference type="ARBA" id="ARBA00022473"/>
    </source>
</evidence>
<dbReference type="AlphaFoldDB" id="A0AAD8E651"/>
<dbReference type="PANTHER" id="PTHR11848">
    <property type="entry name" value="TGF-BETA FAMILY"/>
    <property type="match status" value="1"/>
</dbReference>
<dbReference type="InterPro" id="IPR001839">
    <property type="entry name" value="TGF-b_C"/>
</dbReference>
<evidence type="ECO:0000259" key="14">
    <source>
        <dbReference type="PROSITE" id="PS51362"/>
    </source>
</evidence>
<dbReference type="GO" id="GO:0005615">
    <property type="term" value="C:extracellular space"/>
    <property type="evidence" value="ECO:0007669"/>
    <property type="project" value="TreeGrafter"/>
</dbReference>
<dbReference type="Pfam" id="PF00019">
    <property type="entry name" value="TGF_beta"/>
    <property type="match status" value="1"/>
</dbReference>
<keyword evidence="5 13" id="KW-0732">Signal</keyword>
<evidence type="ECO:0000256" key="11">
    <source>
        <dbReference type="RuleBase" id="RU000354"/>
    </source>
</evidence>
<keyword evidence="3" id="KW-0217">Developmental protein</keyword>
<comment type="caution">
    <text evidence="15">The sequence shown here is derived from an EMBL/GenBank/DDBJ whole genome shotgun (WGS) entry which is preliminary data.</text>
</comment>
<name>A0AAD8E651_DIPPU</name>
<dbReference type="EMBL" id="JASPKZ010008864">
    <property type="protein sequence ID" value="KAJ9578728.1"/>
    <property type="molecule type" value="Genomic_DNA"/>
</dbReference>
<dbReference type="SMART" id="SM00204">
    <property type="entry name" value="TGFB"/>
    <property type="match status" value="1"/>
</dbReference>
<evidence type="ECO:0000256" key="10">
    <source>
        <dbReference type="ARBA" id="ARBA00074604"/>
    </source>
</evidence>
<sequence>DGGLSWSFLIRLLFSTCCRSMARTSSNHARSIRKTDNRSLECTTISSTSLKESPEVLEKVENSLLSLFGFRTRPRPSKVVVPEAMLELYRRQTGQDVDTTSLPLPGRHTHTANTVRSFTHVESNVDASFTRHHRFRLAFDVKGIPRAEKLKAAELQLNRDPLPLVKEFSNTDRLTNNKTSDSTKKSKMFPTRRYLQQVLVHDIVKPGLRGRRDPHFRLVDSKVVDIRDGKPLIFDVLPAIERWIESPSENHGLFVEITSLDSPKEVKKIHNHIRLRRSVDETTNEWLPKQPLLFTYTDDGKNTPRSGSSIVSRSKRASQSKKHKRKDGRENCRRHPLYVDFQDVGWTDWIVAPPGYEAHYCHGDCPFPLADHLNTTNHAIVQTLVNSVNPSAVPKACCVPTSLEPISMLYLDEESKVVLKNYQDMAVVGCGCRFTIYRRLRTKSCSLTSVKISLLSLSLLRPKKRVNKFHQHVKRRLRTTNISEVCFKQLDLQEGSSLVFDLFFITRRVTKQSWILNLRNNFVRRIYGLVDKFMKPKKVPIH</sequence>
<evidence type="ECO:0000256" key="6">
    <source>
        <dbReference type="ARBA" id="ARBA00022782"/>
    </source>
</evidence>
<dbReference type="CDD" id="cd13760">
    <property type="entry name" value="TGF_beta_BMP2_like"/>
    <property type="match status" value="1"/>
</dbReference>
<dbReference type="Proteomes" id="UP001233999">
    <property type="component" value="Unassembled WGS sequence"/>
</dbReference>
<feature type="signal peptide" evidence="13">
    <location>
        <begin position="1"/>
        <end position="22"/>
    </location>
</feature>
<evidence type="ECO:0000256" key="1">
    <source>
        <dbReference type="ARBA" id="ARBA00004613"/>
    </source>
</evidence>
<dbReference type="InterPro" id="IPR015615">
    <property type="entry name" value="TGF-beta-rel"/>
</dbReference>
<reference evidence="15" key="2">
    <citation type="submission" date="2023-05" db="EMBL/GenBank/DDBJ databases">
        <authorList>
            <person name="Fouks B."/>
        </authorList>
    </citation>
    <scope>NUCLEOTIDE SEQUENCE</scope>
    <source>
        <strain evidence="15">Stay&amp;Tobe</strain>
        <tissue evidence="15">Testes</tissue>
    </source>
</reference>
<dbReference type="FunFam" id="2.10.90.10:FF:000103">
    <property type="entry name" value="Bone morphogenetic protein 16"/>
    <property type="match status" value="1"/>
</dbReference>
<keyword evidence="4" id="KW-0964">Secreted</keyword>
<feature type="non-terminal residue" evidence="15">
    <location>
        <position position="542"/>
    </location>
</feature>
<gene>
    <name evidence="15" type="ORF">L9F63_005090</name>
</gene>
<dbReference type="Pfam" id="PF00688">
    <property type="entry name" value="TGFb_propeptide"/>
    <property type="match status" value="1"/>
</dbReference>
<dbReference type="InterPro" id="IPR001111">
    <property type="entry name" value="TGF-b_propeptide"/>
</dbReference>
<protein>
    <recommendedName>
        <fullName evidence="10">Protein decapentaplegic</fullName>
    </recommendedName>
</protein>
<dbReference type="GO" id="GO:0008083">
    <property type="term" value="F:growth factor activity"/>
    <property type="evidence" value="ECO:0007669"/>
    <property type="project" value="UniProtKB-KW"/>
</dbReference>
<feature type="chain" id="PRO_5042092645" description="Protein decapentaplegic" evidence="13">
    <location>
        <begin position="23"/>
        <end position="542"/>
    </location>
</feature>
<evidence type="ECO:0000256" key="7">
    <source>
        <dbReference type="ARBA" id="ARBA00023030"/>
    </source>
</evidence>
<evidence type="ECO:0000256" key="4">
    <source>
        <dbReference type="ARBA" id="ARBA00022525"/>
    </source>
</evidence>
<dbReference type="PROSITE" id="PS00250">
    <property type="entry name" value="TGF_BETA_1"/>
    <property type="match status" value="1"/>
</dbReference>
<keyword evidence="7 11" id="KW-0339">Growth factor</keyword>
<dbReference type="PRINTS" id="PR00669">
    <property type="entry name" value="INHIBINA"/>
</dbReference>
<evidence type="ECO:0000256" key="13">
    <source>
        <dbReference type="SAM" id="SignalP"/>
    </source>
</evidence>
<feature type="domain" description="TGF-beta family profile" evidence="14">
    <location>
        <begin position="313"/>
        <end position="433"/>
    </location>
</feature>
<dbReference type="InterPro" id="IPR029034">
    <property type="entry name" value="Cystine-knot_cytokine"/>
</dbReference>
<keyword evidence="8" id="KW-1015">Disulfide bond</keyword>
<dbReference type="InterPro" id="IPR017948">
    <property type="entry name" value="TGFb_CS"/>
</dbReference>
<proteinExistence type="inferred from homology"/>
<feature type="non-terminal residue" evidence="15">
    <location>
        <position position="1"/>
    </location>
</feature>
<dbReference type="GO" id="GO:0005125">
    <property type="term" value="F:cytokine activity"/>
    <property type="evidence" value="ECO:0007669"/>
    <property type="project" value="TreeGrafter"/>
</dbReference>
<keyword evidence="9" id="KW-0325">Glycoprotein</keyword>
<dbReference type="Gene3D" id="2.10.90.10">
    <property type="entry name" value="Cystine-knot cytokines"/>
    <property type="match status" value="1"/>
</dbReference>
<keyword evidence="16" id="KW-1185">Reference proteome</keyword>